<dbReference type="InterPro" id="IPR045006">
    <property type="entry name" value="CHLI-like"/>
</dbReference>
<dbReference type="InterPro" id="IPR025158">
    <property type="entry name" value="Mg_chelat-rel_C"/>
</dbReference>
<dbReference type="InterPro" id="IPR020568">
    <property type="entry name" value="Ribosomal_Su5_D2-typ_SF"/>
</dbReference>
<reference evidence="3 4" key="1">
    <citation type="journal article" date="2012" name="Appl. Environ. Microbiol.">
        <title>Genome Sequence of Thermotolerant Bacillus methanolicus: Features and Regulation Related to Methylotrophy and Production of L-Lysine and L-Glutamate from Methanol.</title>
        <authorList>
            <person name="Heggeset T.M."/>
            <person name="Krog A."/>
            <person name="Balzer S."/>
            <person name="Wentzel A."/>
            <person name="Ellingsen T.E."/>
            <person name="Brautaset T."/>
        </authorList>
    </citation>
    <scope>NUCLEOTIDE SEQUENCE [LARGE SCALE GENOMIC DNA]</scope>
    <source>
        <strain evidence="3 4">PB1</strain>
    </source>
</reference>
<dbReference type="Pfam" id="PF01078">
    <property type="entry name" value="Mg_chelatase"/>
    <property type="match status" value="1"/>
</dbReference>
<evidence type="ECO:0000313" key="3">
    <source>
        <dbReference type="EMBL" id="EIJ82171.1"/>
    </source>
</evidence>
<dbReference type="Gene3D" id="3.40.50.300">
    <property type="entry name" value="P-loop containing nucleotide triphosphate hydrolases"/>
    <property type="match status" value="1"/>
</dbReference>
<evidence type="ECO:0000256" key="1">
    <source>
        <dbReference type="ARBA" id="ARBA00006354"/>
    </source>
</evidence>
<dbReference type="InterPro" id="IPR014721">
    <property type="entry name" value="Ribsml_uS5_D2-typ_fold_subgr"/>
</dbReference>
<evidence type="ECO:0000259" key="2">
    <source>
        <dbReference type="SMART" id="SM00382"/>
    </source>
</evidence>
<dbReference type="InterPro" id="IPR000523">
    <property type="entry name" value="Mg_chelatse_chII-like_cat_dom"/>
</dbReference>
<dbReference type="PANTHER" id="PTHR32039">
    <property type="entry name" value="MAGNESIUM-CHELATASE SUBUNIT CHLI"/>
    <property type="match status" value="1"/>
</dbReference>
<dbReference type="Pfam" id="PF13541">
    <property type="entry name" value="ChlI"/>
    <property type="match status" value="1"/>
</dbReference>
<dbReference type="eggNOG" id="COG0606">
    <property type="taxonomic scope" value="Bacteria"/>
</dbReference>
<gene>
    <name evidence="3" type="ORF">PB1_04525</name>
</gene>
<dbReference type="PATRIC" id="fig|997296.3.peg.984"/>
<comment type="caution">
    <text evidence="3">The sequence shown here is derived from an EMBL/GenBank/DDBJ whole genome shotgun (WGS) entry which is preliminary data.</text>
</comment>
<dbReference type="Pfam" id="PF13335">
    <property type="entry name" value="Mg_chelatase_C"/>
    <property type="match status" value="1"/>
</dbReference>
<dbReference type="EMBL" id="AFEU01000001">
    <property type="protein sequence ID" value="EIJ82171.1"/>
    <property type="molecule type" value="Genomic_DNA"/>
</dbReference>
<dbReference type="Proteomes" id="UP000010523">
    <property type="component" value="Unassembled WGS sequence"/>
</dbReference>
<dbReference type="Gene3D" id="3.30.230.10">
    <property type="match status" value="1"/>
</dbReference>
<comment type="similarity">
    <text evidence="1">Belongs to the Mg-chelatase subunits D/I family. ComM subfamily.</text>
</comment>
<dbReference type="NCBIfam" id="TIGR00368">
    <property type="entry name" value="YifB family Mg chelatase-like AAA ATPase"/>
    <property type="match status" value="1"/>
</dbReference>
<dbReference type="PANTHER" id="PTHR32039:SF7">
    <property type="entry name" value="COMPETENCE PROTEIN COMM"/>
    <property type="match status" value="1"/>
</dbReference>
<dbReference type="SMART" id="SM00382">
    <property type="entry name" value="AAA"/>
    <property type="match status" value="1"/>
</dbReference>
<organism evidence="3 4">
    <name type="scientific">Bacillus methanolicus PB1</name>
    <dbReference type="NCBI Taxonomy" id="997296"/>
    <lineage>
        <taxon>Bacteria</taxon>
        <taxon>Bacillati</taxon>
        <taxon>Bacillota</taxon>
        <taxon>Bacilli</taxon>
        <taxon>Bacillales</taxon>
        <taxon>Bacillaceae</taxon>
        <taxon>Bacillus</taxon>
    </lineage>
</organism>
<feature type="domain" description="AAA+ ATPase" evidence="2">
    <location>
        <begin position="215"/>
        <end position="395"/>
    </location>
</feature>
<dbReference type="OrthoDB" id="9813147at2"/>
<dbReference type="STRING" id="997296.PB1_04525"/>
<dbReference type="InterPro" id="IPR004482">
    <property type="entry name" value="Mg_chelat-rel"/>
</dbReference>
<sequence>MSVVIKSLGLKGMEGYLVNVEVKVFDGPHSFKIVGLPDASVKESKQRVLAAILSSFSERLLEKKIIVNLSPPEQKKNGPFFDLAIAIGILKSIHFIKDEIPENCAFLGSLSLDGTVQPVRGLLPAIIGAKKQGIKRIFCPLDNSIPFEKLSGVELIFINSLEETILYLRGQKPRELPINTVPLPPTRGINSYNKDFSNIYGHLEAKRALEIAAAGQHNILLIGPPGCGKSMLAEAFPAILPPLTEEESLEVMSLYQLAGQQYPFIHDPPFRNPHHSASSVSIIGGGSIPRPGEISLAHNGVLFLDEMAEFSKKTLDMLRQPLETGEVTISRVQSTVSYPAKFILVGALNPCPCGYLNSNTQYCVCTTRQIFAYQRRISGPIKDRMDILLTIKSVNIDEESERHNEDSASIQRRVTVARKLQYARYGSPISNARVPIDLLLEKSLLSPYQKKFLNRVSSKANLSTRHQIKIIRLARTISDLCGETDITDKALEEAMLLRQDPFEKTTKRIL</sequence>
<accession>I3E6Q0</accession>
<dbReference type="AlphaFoldDB" id="I3E6Q0"/>
<dbReference type="RefSeq" id="WP_003350971.1">
    <property type="nucleotide sequence ID" value="NZ_AFEU01000001.1"/>
</dbReference>
<dbReference type="InterPro" id="IPR003593">
    <property type="entry name" value="AAA+_ATPase"/>
</dbReference>
<evidence type="ECO:0000313" key="4">
    <source>
        <dbReference type="Proteomes" id="UP000010523"/>
    </source>
</evidence>
<dbReference type="SUPFAM" id="SSF54211">
    <property type="entry name" value="Ribosomal protein S5 domain 2-like"/>
    <property type="match status" value="1"/>
</dbReference>
<keyword evidence="4" id="KW-1185">Reference proteome</keyword>
<proteinExistence type="inferred from homology"/>
<dbReference type="GO" id="GO:0005524">
    <property type="term" value="F:ATP binding"/>
    <property type="evidence" value="ECO:0007669"/>
    <property type="project" value="InterPro"/>
</dbReference>
<dbReference type="SUPFAM" id="SSF52540">
    <property type="entry name" value="P-loop containing nucleoside triphosphate hydrolases"/>
    <property type="match status" value="1"/>
</dbReference>
<dbReference type="InterPro" id="IPR027417">
    <property type="entry name" value="P-loop_NTPase"/>
</dbReference>
<protein>
    <submittedName>
        <fullName evidence="3">Mg chelatase, subunit ChlI</fullName>
    </submittedName>
</protein>
<name>I3E6Q0_BACMT</name>